<dbReference type="CDD" id="cd13611">
    <property type="entry name" value="PBP2_YehZ"/>
    <property type="match status" value="1"/>
</dbReference>
<dbReference type="Proteomes" id="UP000265962">
    <property type="component" value="Unassembled WGS sequence"/>
</dbReference>
<keyword evidence="3" id="KW-1185">Reference proteome</keyword>
<accession>A0A375I399</accession>
<dbReference type="Gene3D" id="3.40.190.120">
    <property type="entry name" value="Osmoprotection protein (prox), domain 2"/>
    <property type="match status" value="1"/>
</dbReference>
<reference evidence="3" key="1">
    <citation type="submission" date="2018-02" db="EMBL/GenBank/DDBJ databases">
        <authorList>
            <person name="Hornung B."/>
        </authorList>
    </citation>
    <scope>NUCLEOTIDE SEQUENCE [LARGE SCALE GENOMIC DNA]</scope>
</reference>
<dbReference type="SUPFAM" id="SSF53850">
    <property type="entry name" value="Periplasmic binding protein-like II"/>
    <property type="match status" value="1"/>
</dbReference>
<protein>
    <submittedName>
        <fullName evidence="2">PBP2_YehZ</fullName>
    </submittedName>
</protein>
<dbReference type="OrthoDB" id="9781705at2"/>
<dbReference type="Pfam" id="PF04069">
    <property type="entry name" value="OpuAC"/>
    <property type="match status" value="1"/>
</dbReference>
<evidence type="ECO:0000313" key="3">
    <source>
        <dbReference type="Proteomes" id="UP000265962"/>
    </source>
</evidence>
<gene>
    <name evidence="2" type="ORF">PROPJV5_2277</name>
</gene>
<sequence>MNHVKNLAGRLRVLLAVPALALTLVLSACGLGTSGGFTRTGELAGDLAGIDLSGVSIRAGSKAFTEQLVLGKITVIMLRAAGADVSDLTGIPGSSSSRQALLSGQIEMLWDYSGTGWISYLGHTDPVPGEQAQYEAVRDEDLHNGLVWLPPTPANNTYGFAITRSTQQRLGITRLSELAELDPAELSFCLDTEFNNRNDGFEPLAQTYGIDLGSAQRMLMDVGAIYSATAEGVCTFGEIFTTDGRIKSLDLVVLEDDLEFLPNYNASMVIRQDTYEQNTEAYDRLFGAVTELLTDEELIAMNAQVDVDGREPADVAYEWLVSKGLITDE</sequence>
<dbReference type="Gene3D" id="3.40.190.10">
    <property type="entry name" value="Periplasmic binding protein-like II"/>
    <property type="match status" value="1"/>
</dbReference>
<feature type="domain" description="ABC-type glycine betaine transport system substrate-binding" evidence="1">
    <location>
        <begin position="56"/>
        <end position="320"/>
    </location>
</feature>
<evidence type="ECO:0000313" key="2">
    <source>
        <dbReference type="EMBL" id="SPF69322.1"/>
    </source>
</evidence>
<dbReference type="AlphaFoldDB" id="A0A375I399"/>
<organism evidence="2 3">
    <name type="scientific">Propionibacterium ruminifibrarum</name>
    <dbReference type="NCBI Taxonomy" id="1962131"/>
    <lineage>
        <taxon>Bacteria</taxon>
        <taxon>Bacillati</taxon>
        <taxon>Actinomycetota</taxon>
        <taxon>Actinomycetes</taxon>
        <taxon>Propionibacteriales</taxon>
        <taxon>Propionibacteriaceae</taxon>
        <taxon>Propionibacterium</taxon>
    </lineage>
</organism>
<name>A0A375I399_9ACTN</name>
<evidence type="ECO:0000259" key="1">
    <source>
        <dbReference type="Pfam" id="PF04069"/>
    </source>
</evidence>
<dbReference type="GO" id="GO:0043190">
    <property type="term" value="C:ATP-binding cassette (ABC) transporter complex"/>
    <property type="evidence" value="ECO:0007669"/>
    <property type="project" value="InterPro"/>
</dbReference>
<dbReference type="GO" id="GO:0022857">
    <property type="term" value="F:transmembrane transporter activity"/>
    <property type="evidence" value="ECO:0007669"/>
    <property type="project" value="InterPro"/>
</dbReference>
<dbReference type="PROSITE" id="PS51257">
    <property type="entry name" value="PROKAR_LIPOPROTEIN"/>
    <property type="match status" value="1"/>
</dbReference>
<proteinExistence type="predicted"/>
<dbReference type="EMBL" id="OMOH01000011">
    <property type="protein sequence ID" value="SPF69322.1"/>
    <property type="molecule type" value="Genomic_DNA"/>
</dbReference>
<dbReference type="InterPro" id="IPR007210">
    <property type="entry name" value="ABC_Gly_betaine_transp_sub-bd"/>
</dbReference>
<dbReference type="RefSeq" id="WP_119716420.1">
    <property type="nucleotide sequence ID" value="NZ_OMOH01000011.1"/>
</dbReference>